<dbReference type="PANTHER" id="PTHR43537:SF5">
    <property type="entry name" value="UXU OPERON TRANSCRIPTIONAL REGULATOR"/>
    <property type="match status" value="1"/>
</dbReference>
<dbReference type="SMART" id="SM00345">
    <property type="entry name" value="HTH_GNTR"/>
    <property type="match status" value="1"/>
</dbReference>
<dbReference type="SUPFAM" id="SSF48008">
    <property type="entry name" value="GntR ligand-binding domain-like"/>
    <property type="match status" value="1"/>
</dbReference>
<evidence type="ECO:0000256" key="4">
    <source>
        <dbReference type="SAM" id="MobiDB-lite"/>
    </source>
</evidence>
<dbReference type="Proteomes" id="UP000805841">
    <property type="component" value="Unassembled WGS sequence"/>
</dbReference>
<dbReference type="InterPro" id="IPR036390">
    <property type="entry name" value="WH_DNA-bd_sf"/>
</dbReference>
<dbReference type="InterPro" id="IPR011711">
    <property type="entry name" value="GntR_C"/>
</dbReference>
<dbReference type="PROSITE" id="PS50949">
    <property type="entry name" value="HTH_GNTR"/>
    <property type="match status" value="1"/>
</dbReference>
<evidence type="ECO:0000313" key="7">
    <source>
        <dbReference type="Proteomes" id="UP000805841"/>
    </source>
</evidence>
<evidence type="ECO:0000259" key="5">
    <source>
        <dbReference type="PROSITE" id="PS50949"/>
    </source>
</evidence>
<reference evidence="6 7" key="1">
    <citation type="journal article" date="2020" name="Insects">
        <title>Bacteria Belonging to Pseudomonas typographi sp. nov. from the Bark Beetle Ips typographus Have Genomic Potential to Aid in the Host Ecology.</title>
        <authorList>
            <person name="Peral-Aranega E."/>
            <person name="Saati-Santamaria Z."/>
            <person name="Kolarik M."/>
            <person name="Rivas R."/>
            <person name="Garcia-Fraile P."/>
        </authorList>
    </citation>
    <scope>NUCLEOTIDE SEQUENCE [LARGE SCALE GENOMIC DNA]</scope>
    <source>
        <strain evidence="6 7">CA3A</strain>
    </source>
</reference>
<feature type="region of interest" description="Disordered" evidence="4">
    <location>
        <begin position="238"/>
        <end position="257"/>
    </location>
</feature>
<dbReference type="Pfam" id="PF00392">
    <property type="entry name" value="GntR"/>
    <property type="match status" value="1"/>
</dbReference>
<evidence type="ECO:0000256" key="2">
    <source>
        <dbReference type="ARBA" id="ARBA00023125"/>
    </source>
</evidence>
<keyword evidence="3" id="KW-0804">Transcription</keyword>
<protein>
    <submittedName>
        <fullName evidence="6">FadR family transcriptional regulator</fullName>
    </submittedName>
</protein>
<proteinExistence type="predicted"/>
<comment type="caution">
    <text evidence="6">The sequence shown here is derived from an EMBL/GenBank/DDBJ whole genome shotgun (WGS) entry which is preliminary data.</text>
</comment>
<gene>
    <name evidence="6" type="ORF">HAQ05_05170</name>
</gene>
<dbReference type="SMART" id="SM00895">
    <property type="entry name" value="FCD"/>
    <property type="match status" value="1"/>
</dbReference>
<dbReference type="PANTHER" id="PTHR43537">
    <property type="entry name" value="TRANSCRIPTIONAL REGULATOR, GNTR FAMILY"/>
    <property type="match status" value="1"/>
</dbReference>
<keyword evidence="2" id="KW-0238">DNA-binding</keyword>
<accession>A0ABR7YY35</accession>
<name>A0ABR7YY35_9PSED</name>
<dbReference type="InterPro" id="IPR036388">
    <property type="entry name" value="WH-like_DNA-bd_sf"/>
</dbReference>
<dbReference type="RefSeq" id="WP_190418107.1">
    <property type="nucleotide sequence ID" value="NZ_JAAOCA010000005.1"/>
</dbReference>
<keyword evidence="7" id="KW-1185">Reference proteome</keyword>
<dbReference type="InterPro" id="IPR008920">
    <property type="entry name" value="TF_FadR/GntR_C"/>
</dbReference>
<dbReference type="Gene3D" id="1.20.120.530">
    <property type="entry name" value="GntR ligand-binding domain-like"/>
    <property type="match status" value="1"/>
</dbReference>
<evidence type="ECO:0000313" key="6">
    <source>
        <dbReference type="EMBL" id="MBD1598102.1"/>
    </source>
</evidence>
<dbReference type="SUPFAM" id="SSF46785">
    <property type="entry name" value="Winged helix' DNA-binding domain"/>
    <property type="match status" value="1"/>
</dbReference>
<dbReference type="CDD" id="cd07377">
    <property type="entry name" value="WHTH_GntR"/>
    <property type="match status" value="1"/>
</dbReference>
<dbReference type="InterPro" id="IPR000524">
    <property type="entry name" value="Tscrpt_reg_HTH_GntR"/>
</dbReference>
<evidence type="ECO:0000256" key="1">
    <source>
        <dbReference type="ARBA" id="ARBA00023015"/>
    </source>
</evidence>
<dbReference type="Gene3D" id="1.10.10.10">
    <property type="entry name" value="Winged helix-like DNA-binding domain superfamily/Winged helix DNA-binding domain"/>
    <property type="match status" value="1"/>
</dbReference>
<feature type="domain" description="HTH gntR-type" evidence="5">
    <location>
        <begin position="18"/>
        <end position="88"/>
    </location>
</feature>
<dbReference type="Pfam" id="PF07729">
    <property type="entry name" value="FCD"/>
    <property type="match status" value="1"/>
</dbReference>
<keyword evidence="1" id="KW-0805">Transcription regulation</keyword>
<sequence length="257" mass="28759">MDKDPQRARPSYLPIQTKRAFEEVAEQIREQLSQGLLKPGDRLPPERDLAEQFNLSRNTVREALRALEMSGLLEFRKGATGGAFIREGQSDAVVSGFSDLYRLGFILPGDLAEARLLIGVEVTRLACQRATQTEYAELEANLDASEQAFADGDGKKRLVLNLDYHIILARAAKNPVLIILMEALNELIFSNLFKAPVHAENKKIVASRRRILKHMRARDEEKAVAEMHKHLTALRKHYKAQEQPEAVAPTGKAPSEA</sequence>
<dbReference type="PRINTS" id="PR00035">
    <property type="entry name" value="HTHGNTR"/>
</dbReference>
<evidence type="ECO:0000256" key="3">
    <source>
        <dbReference type="ARBA" id="ARBA00023163"/>
    </source>
</evidence>
<dbReference type="EMBL" id="JAAOCA010000005">
    <property type="protein sequence ID" value="MBD1598102.1"/>
    <property type="molecule type" value="Genomic_DNA"/>
</dbReference>
<organism evidence="6 7">
    <name type="scientific">Pseudomonas typographi</name>
    <dbReference type="NCBI Taxonomy" id="2715964"/>
    <lineage>
        <taxon>Bacteria</taxon>
        <taxon>Pseudomonadati</taxon>
        <taxon>Pseudomonadota</taxon>
        <taxon>Gammaproteobacteria</taxon>
        <taxon>Pseudomonadales</taxon>
        <taxon>Pseudomonadaceae</taxon>
        <taxon>Pseudomonas</taxon>
    </lineage>
</organism>